<dbReference type="NCBIfam" id="TIGR02743">
    <property type="entry name" value="TraW"/>
    <property type="match status" value="1"/>
</dbReference>
<feature type="signal peptide" evidence="1">
    <location>
        <begin position="1"/>
        <end position="22"/>
    </location>
</feature>
<comment type="caution">
    <text evidence="2">The sequence shown here is derived from an EMBL/GenBank/DDBJ whole genome shotgun (WGS) entry which is preliminary data.</text>
</comment>
<feature type="chain" id="PRO_5039282532" evidence="1">
    <location>
        <begin position="23"/>
        <end position="208"/>
    </location>
</feature>
<sequence length="208" mass="23731">MSPPIRTVRCIVLLLLATSVQAERLENIGPTYPIAEQSLLEFIHERLVQKERTGELARLEEQIRSRNEQAIRNPPPVAGLTRTETARTFYFDPSFVLDRNVEDAEGHVLFPAGTRKNPLDVVSMSKHLLFFDAREEKQVARAKALIERYQGKVKPILVGGSYLDLMKRWKTPIFYDQQGILTKRLGIRQVPAIVSQEGSRLRIDEIAL</sequence>
<name>A0A9D7E5F7_9PROT</name>
<evidence type="ECO:0000313" key="2">
    <source>
        <dbReference type="EMBL" id="MBK6973190.1"/>
    </source>
</evidence>
<reference evidence="2" key="1">
    <citation type="submission" date="2020-10" db="EMBL/GenBank/DDBJ databases">
        <title>Connecting structure to function with the recovery of over 1000 high-quality activated sludge metagenome-assembled genomes encoding full-length rRNA genes using long-read sequencing.</title>
        <authorList>
            <person name="Singleton C.M."/>
            <person name="Petriglieri F."/>
            <person name="Kristensen J.M."/>
            <person name="Kirkegaard R.H."/>
            <person name="Michaelsen T.Y."/>
            <person name="Andersen M.H."/>
            <person name="Karst S.M."/>
            <person name="Dueholm M.S."/>
            <person name="Nielsen P.H."/>
            <person name="Albertsen M."/>
        </authorList>
    </citation>
    <scope>NUCLEOTIDE SEQUENCE</scope>
    <source>
        <strain evidence="2">Bjer_18-Q3-R1-45_BAT3C.347</strain>
    </source>
</reference>
<organism evidence="2 3">
    <name type="scientific">Candidatus Methylophosphatis roskildensis</name>
    <dbReference type="NCBI Taxonomy" id="2899263"/>
    <lineage>
        <taxon>Bacteria</taxon>
        <taxon>Pseudomonadati</taxon>
        <taxon>Pseudomonadota</taxon>
        <taxon>Betaproteobacteria</taxon>
        <taxon>Nitrosomonadales</taxon>
        <taxon>Sterolibacteriaceae</taxon>
        <taxon>Candidatus Methylophosphatis</taxon>
    </lineage>
</organism>
<dbReference type="InterPro" id="IPR014114">
    <property type="entry name" value="TraW"/>
</dbReference>
<accession>A0A9D7E5F7</accession>
<gene>
    <name evidence="2" type="primary">traW</name>
    <name evidence="2" type="ORF">IPH26_09660</name>
</gene>
<keyword evidence="1" id="KW-0732">Signal</keyword>
<dbReference type="AlphaFoldDB" id="A0A9D7E5F7"/>
<evidence type="ECO:0000313" key="3">
    <source>
        <dbReference type="Proteomes" id="UP000807785"/>
    </source>
</evidence>
<protein>
    <submittedName>
        <fullName evidence="2">Type-F conjugative transfer system protein TraW</fullName>
    </submittedName>
</protein>
<evidence type="ECO:0000256" key="1">
    <source>
        <dbReference type="SAM" id="SignalP"/>
    </source>
</evidence>
<dbReference type="EMBL" id="JADJEV010000003">
    <property type="protein sequence ID" value="MBK6973190.1"/>
    <property type="molecule type" value="Genomic_DNA"/>
</dbReference>
<dbReference type="Proteomes" id="UP000807785">
    <property type="component" value="Unassembled WGS sequence"/>
</dbReference>
<proteinExistence type="predicted"/>